<name>U7QKI8_9CYAN</name>
<comment type="similarity">
    <text evidence="1">Belongs to the outer membrane factor (OMF) (TC 1.B.17) family.</text>
</comment>
<reference evidence="4 5" key="1">
    <citation type="journal article" date="2013" name="Front. Microbiol.">
        <title>Comparative genomic analyses of the cyanobacterium, Lyngbya aestuarii BL J, a powerful hydrogen producer.</title>
        <authorList>
            <person name="Kothari A."/>
            <person name="Vaughn M."/>
            <person name="Garcia-Pichel F."/>
        </authorList>
    </citation>
    <scope>NUCLEOTIDE SEQUENCE [LARGE SCALE GENOMIC DNA]</scope>
    <source>
        <strain evidence="4 5">BL J</strain>
    </source>
</reference>
<dbReference type="Gene3D" id="1.20.1600.10">
    <property type="entry name" value="Outer membrane efflux proteins (OEP)"/>
    <property type="match status" value="1"/>
</dbReference>
<feature type="region of interest" description="Disordered" evidence="3">
    <location>
        <begin position="175"/>
        <end position="385"/>
    </location>
</feature>
<sequence>MPVFQNLLAVGVSGAITFIYLGQGIAVPTSIESQGQNSISQTSFKQNLTKTRSAQSTADATPAPNQPLEASPEPSPPDSVSNTVEVSIKQNPVKPTSPRAIINHFTTSTTEENLTLNKAESSLEKVLKQNPTKSVVIGSTLPRILDKFISSSSDKPTSENLQASVETVFKENPVKPTASSSASQPSILNNFTSASSDQPTVDNSESSEETVFKENAVKSSSSASQPSILNNFTSASSDQPTVDNSESSEETVFKENAVKSSSSASQPSIINNFTSASSQQPTVDNSESSEETVFKENAVKSSSSASQPSIINNFTSASSQQPTVDNSQASEETVFKENAVKPSTPSNSSIPTSLSPNTTSQRLSSPQPSVSSAPLNNQRRSSNSTPNLFELSQLLPESISGKPPQIAQAGDTPTLETPDLSPPNEPFPQPTPSGILQTNPPPITLPSSNPLYTPNRPREVEIQETVPITLSQAVDLARRNNEEIRVFELQVEQNLAALRQAQADLYPTLSWISTITRSFSAANDIANSARNRETRIANERIREQNEQNEDQQQEQRQAISFSRTFGVTTFENTFQFQYDFDLSGARGARIQAAEEQLRLARLEFERSVEQLRLDVTEAYYNLQEADAEVEIQRAAVRNSQKSLEDAEALERAGVGTRFEVLQARVTLSRVQQDLTNAISNQRTRRRELANILNVSQNVNLIAADAIALAGAWDFTLEESIVLAYDNRAELEQELVNRNLAEQRRIAARAAQRPNLTTVANYNVLGVLSDNSDPFANQGWADGYDVQLQMRWNFFDGGLAKANARQQEINIAIAEERYSELINDIRLEVESAFYDLQATFENIGVANLGVEEATEALRLARLRFQAGVGTQLDVINQETDLTRAQNQLLQAVIGYNRALSRLQRAVSNLPDNNLQALP</sequence>
<dbReference type="PANTHER" id="PTHR30203:SF30">
    <property type="entry name" value="OUTER MEMBRANE PROTEIN-RELATED"/>
    <property type="match status" value="1"/>
</dbReference>
<feature type="compositionally biased region" description="Polar residues" evidence="3">
    <location>
        <begin position="361"/>
        <end position="385"/>
    </location>
</feature>
<proteinExistence type="inferred from homology"/>
<dbReference type="RefSeq" id="WP_023066821.1">
    <property type="nucleotide sequence ID" value="NZ_AUZM01000028.1"/>
</dbReference>
<feature type="coiled-coil region" evidence="2">
    <location>
        <begin position="531"/>
        <end position="558"/>
    </location>
</feature>
<feature type="compositionally biased region" description="Polar residues" evidence="3">
    <location>
        <begin position="228"/>
        <end position="245"/>
    </location>
</feature>
<dbReference type="GO" id="GO:0015562">
    <property type="term" value="F:efflux transmembrane transporter activity"/>
    <property type="evidence" value="ECO:0007669"/>
    <property type="project" value="InterPro"/>
</dbReference>
<dbReference type="PANTHER" id="PTHR30203">
    <property type="entry name" value="OUTER MEMBRANE CATION EFFLUX PROTEIN"/>
    <property type="match status" value="1"/>
</dbReference>
<feature type="compositionally biased region" description="Polar residues" evidence="3">
    <location>
        <begin position="269"/>
        <end position="286"/>
    </location>
</feature>
<feature type="compositionally biased region" description="Pro residues" evidence="3">
    <location>
        <begin position="420"/>
        <end position="431"/>
    </location>
</feature>
<dbReference type="OrthoDB" id="501974at2"/>
<feature type="compositionally biased region" description="Polar residues" evidence="3">
    <location>
        <begin position="78"/>
        <end position="94"/>
    </location>
</feature>
<keyword evidence="2" id="KW-0175">Coiled coil</keyword>
<gene>
    <name evidence="4" type="ORF">M595_3062</name>
</gene>
<dbReference type="InterPro" id="IPR003423">
    <property type="entry name" value="OMP_efflux"/>
</dbReference>
<feature type="region of interest" description="Disordered" evidence="3">
    <location>
        <begin position="398"/>
        <end position="455"/>
    </location>
</feature>
<feature type="compositionally biased region" description="Polar residues" evidence="3">
    <location>
        <begin position="42"/>
        <end position="59"/>
    </location>
</feature>
<evidence type="ECO:0000313" key="5">
    <source>
        <dbReference type="Proteomes" id="UP000017127"/>
    </source>
</evidence>
<keyword evidence="5" id="KW-1185">Reference proteome</keyword>
<evidence type="ECO:0000256" key="2">
    <source>
        <dbReference type="SAM" id="Coils"/>
    </source>
</evidence>
<organism evidence="4 5">
    <name type="scientific">Lyngbya aestuarii BL J</name>
    <dbReference type="NCBI Taxonomy" id="1348334"/>
    <lineage>
        <taxon>Bacteria</taxon>
        <taxon>Bacillati</taxon>
        <taxon>Cyanobacteriota</taxon>
        <taxon>Cyanophyceae</taxon>
        <taxon>Oscillatoriophycideae</taxon>
        <taxon>Oscillatoriales</taxon>
        <taxon>Microcoleaceae</taxon>
        <taxon>Lyngbya</taxon>
    </lineage>
</organism>
<dbReference type="EMBL" id="AUZM01000028">
    <property type="protein sequence ID" value="ERT06921.1"/>
    <property type="molecule type" value="Genomic_DNA"/>
</dbReference>
<feature type="compositionally biased region" description="Polar residues" evidence="3">
    <location>
        <begin position="177"/>
        <end position="204"/>
    </location>
</feature>
<dbReference type="InterPro" id="IPR010131">
    <property type="entry name" value="MdtP/NodT-like"/>
</dbReference>
<dbReference type="AlphaFoldDB" id="U7QKI8"/>
<evidence type="ECO:0000256" key="1">
    <source>
        <dbReference type="ARBA" id="ARBA00007613"/>
    </source>
</evidence>
<accession>U7QKI8</accession>
<feature type="compositionally biased region" description="Low complexity" evidence="3">
    <location>
        <begin position="342"/>
        <end position="360"/>
    </location>
</feature>
<evidence type="ECO:0000256" key="3">
    <source>
        <dbReference type="SAM" id="MobiDB-lite"/>
    </source>
</evidence>
<dbReference type="Pfam" id="PF02321">
    <property type="entry name" value="OEP"/>
    <property type="match status" value="2"/>
</dbReference>
<dbReference type="Proteomes" id="UP000017127">
    <property type="component" value="Unassembled WGS sequence"/>
</dbReference>
<evidence type="ECO:0000313" key="4">
    <source>
        <dbReference type="EMBL" id="ERT06921.1"/>
    </source>
</evidence>
<feature type="region of interest" description="Disordered" evidence="3">
    <location>
        <begin position="42"/>
        <end position="98"/>
    </location>
</feature>
<dbReference type="SUPFAM" id="SSF56954">
    <property type="entry name" value="Outer membrane efflux proteins (OEP)"/>
    <property type="match status" value="1"/>
</dbReference>
<protein>
    <submittedName>
        <fullName evidence="4">Outer membrane efflux family protein</fullName>
    </submittedName>
</protein>
<feature type="compositionally biased region" description="Polar residues" evidence="3">
    <location>
        <begin position="310"/>
        <end position="331"/>
    </location>
</feature>
<comment type="caution">
    <text evidence="4">The sequence shown here is derived from an EMBL/GenBank/DDBJ whole genome shotgun (WGS) entry which is preliminary data.</text>
</comment>
<dbReference type="PATRIC" id="fig|1348334.3.peg.2964"/>